<organism evidence="1 2">
    <name type="scientific">Cyclocybe aegerita</name>
    <name type="common">Black poplar mushroom</name>
    <name type="synonym">Agrocybe aegerita</name>
    <dbReference type="NCBI Taxonomy" id="1973307"/>
    <lineage>
        <taxon>Eukaryota</taxon>
        <taxon>Fungi</taxon>
        <taxon>Dikarya</taxon>
        <taxon>Basidiomycota</taxon>
        <taxon>Agaricomycotina</taxon>
        <taxon>Agaricomycetes</taxon>
        <taxon>Agaricomycetidae</taxon>
        <taxon>Agaricales</taxon>
        <taxon>Agaricineae</taxon>
        <taxon>Bolbitiaceae</taxon>
        <taxon>Cyclocybe</taxon>
    </lineage>
</organism>
<comment type="caution">
    <text evidence="1">The sequence shown here is derived from an EMBL/GenBank/DDBJ whole genome shotgun (WGS) entry which is preliminary data.</text>
</comment>
<dbReference type="EMBL" id="CACVBS010000063">
    <property type="protein sequence ID" value="CAA7267805.1"/>
    <property type="molecule type" value="Genomic_DNA"/>
</dbReference>
<dbReference type="OrthoDB" id="3045590at2759"/>
<name>A0A8S0W2P1_CYCAE</name>
<sequence length="343" mass="38409">MAEPAPPLGHFWGLTRKGGAAAVFEVVGAAPSYAASRVSCLRLSVRGSRGILPPSLPVVQLPNLINFHMRDDMYPTALLLNHIEPHPEFRLCIPQEHDVLMLSPSQISFINQVIAKYTQCFVCSTSRKNLIFNFVNDNLFHLAQLKRDVTDLSSIGIGPTAFEWNMYTWDAQSPAHLSVFLKCDFSYITTVAVQIDSLKQIRPDLRFLLQDFLRSMSNLQFLKVTSVIEALLTCPFLPLPEHAGAGVATSFFPKLALWEGVATNCNIQYQPSSRAPEILKPFLRQREADGCPVQVLDITECCTLRDLNFLETMEGMKVVWKDSLGRRREAVCGSGELVKPIWE</sequence>
<dbReference type="AlphaFoldDB" id="A0A8S0W2P1"/>
<evidence type="ECO:0000313" key="1">
    <source>
        <dbReference type="EMBL" id="CAA7267805.1"/>
    </source>
</evidence>
<reference evidence="1 2" key="1">
    <citation type="submission" date="2020-01" db="EMBL/GenBank/DDBJ databases">
        <authorList>
            <person name="Gupta K D."/>
        </authorList>
    </citation>
    <scope>NUCLEOTIDE SEQUENCE [LARGE SCALE GENOMIC DNA]</scope>
</reference>
<protein>
    <submittedName>
        <fullName evidence="1">Uncharacterized protein</fullName>
    </submittedName>
</protein>
<accession>A0A8S0W2P1</accession>
<keyword evidence="2" id="KW-1185">Reference proteome</keyword>
<proteinExistence type="predicted"/>
<evidence type="ECO:0000313" key="2">
    <source>
        <dbReference type="Proteomes" id="UP000467700"/>
    </source>
</evidence>
<gene>
    <name evidence="1" type="ORF">AAE3_LOCUS10079</name>
</gene>
<dbReference type="Proteomes" id="UP000467700">
    <property type="component" value="Unassembled WGS sequence"/>
</dbReference>